<evidence type="ECO:0000313" key="3">
    <source>
        <dbReference type="EMBL" id="SVB79549.1"/>
    </source>
</evidence>
<feature type="domain" description="EamA" evidence="2">
    <location>
        <begin position="8"/>
        <end position="143"/>
    </location>
</feature>
<feature type="transmembrane region" description="Helical" evidence="1">
    <location>
        <begin position="186"/>
        <end position="205"/>
    </location>
</feature>
<organism evidence="3">
    <name type="scientific">marine metagenome</name>
    <dbReference type="NCBI Taxonomy" id="408172"/>
    <lineage>
        <taxon>unclassified sequences</taxon>
        <taxon>metagenomes</taxon>
        <taxon>ecological metagenomes</taxon>
    </lineage>
</organism>
<keyword evidence="1" id="KW-1133">Transmembrane helix</keyword>
<dbReference type="PANTHER" id="PTHR22911">
    <property type="entry name" value="ACYL-MALONYL CONDENSING ENZYME-RELATED"/>
    <property type="match status" value="1"/>
</dbReference>
<reference evidence="3" key="1">
    <citation type="submission" date="2018-05" db="EMBL/GenBank/DDBJ databases">
        <authorList>
            <person name="Lanie J.A."/>
            <person name="Ng W.-L."/>
            <person name="Kazmierczak K.M."/>
            <person name="Andrzejewski T.M."/>
            <person name="Davidsen T.M."/>
            <person name="Wayne K.J."/>
            <person name="Tettelin H."/>
            <person name="Glass J.I."/>
            <person name="Rusch D."/>
            <person name="Podicherti R."/>
            <person name="Tsui H.-C.T."/>
            <person name="Winkler M.E."/>
        </authorList>
    </citation>
    <scope>NUCLEOTIDE SEQUENCE</scope>
</reference>
<sequence>MTDDLKYSLGAVLSALFAAAGLILTEIAVRSLSVSVVEIAVGSNYVAGTMLLGWSAMRGGHRWTGWGRADWFRLVAGSVATFAAGFLLLYASIGLVGTSKTSLLGRLETIFIVLLAVAFLKERWTPRHWLASMTALAGAVIVNFDPTAWSLDFGWGEGMAVTSALVFAAGIITLKSVLNRHSGPLVTGYGLMIGAVVLTPFLPALQGTATDVSTPIVVLALLC</sequence>
<dbReference type="GO" id="GO:0016020">
    <property type="term" value="C:membrane"/>
    <property type="evidence" value="ECO:0007669"/>
    <property type="project" value="InterPro"/>
</dbReference>
<feature type="transmembrane region" description="Helical" evidence="1">
    <location>
        <begin position="129"/>
        <end position="149"/>
    </location>
</feature>
<gene>
    <name evidence="3" type="ORF">METZ01_LOCUS232403</name>
</gene>
<feature type="transmembrane region" description="Helical" evidence="1">
    <location>
        <begin position="74"/>
        <end position="97"/>
    </location>
</feature>
<dbReference type="AlphaFoldDB" id="A0A382GX53"/>
<feature type="transmembrane region" description="Helical" evidence="1">
    <location>
        <begin position="103"/>
        <end position="120"/>
    </location>
</feature>
<evidence type="ECO:0000256" key="1">
    <source>
        <dbReference type="SAM" id="Phobius"/>
    </source>
</evidence>
<protein>
    <recommendedName>
        <fullName evidence="2">EamA domain-containing protein</fullName>
    </recommendedName>
</protein>
<name>A0A382GX53_9ZZZZ</name>
<dbReference type="EMBL" id="UINC01057894">
    <property type="protein sequence ID" value="SVB79549.1"/>
    <property type="molecule type" value="Genomic_DNA"/>
</dbReference>
<accession>A0A382GX53</accession>
<dbReference type="InterPro" id="IPR037185">
    <property type="entry name" value="EmrE-like"/>
</dbReference>
<dbReference type="Pfam" id="PF00892">
    <property type="entry name" value="EamA"/>
    <property type="match status" value="1"/>
</dbReference>
<proteinExistence type="predicted"/>
<feature type="transmembrane region" description="Helical" evidence="1">
    <location>
        <begin position="155"/>
        <end position="174"/>
    </location>
</feature>
<evidence type="ECO:0000259" key="2">
    <source>
        <dbReference type="Pfam" id="PF00892"/>
    </source>
</evidence>
<keyword evidence="1" id="KW-0812">Transmembrane</keyword>
<feature type="non-terminal residue" evidence="3">
    <location>
        <position position="223"/>
    </location>
</feature>
<dbReference type="SUPFAM" id="SSF103481">
    <property type="entry name" value="Multidrug resistance efflux transporter EmrE"/>
    <property type="match status" value="1"/>
</dbReference>
<feature type="transmembrane region" description="Helical" evidence="1">
    <location>
        <begin position="35"/>
        <end position="54"/>
    </location>
</feature>
<dbReference type="InterPro" id="IPR000620">
    <property type="entry name" value="EamA_dom"/>
</dbReference>
<keyword evidence="1" id="KW-0472">Membrane</keyword>
<feature type="transmembrane region" description="Helical" evidence="1">
    <location>
        <begin position="7"/>
        <end position="29"/>
    </location>
</feature>